<organism evidence="2 3">
    <name type="scientific">Tritrichomonas musculus</name>
    <dbReference type="NCBI Taxonomy" id="1915356"/>
    <lineage>
        <taxon>Eukaryota</taxon>
        <taxon>Metamonada</taxon>
        <taxon>Parabasalia</taxon>
        <taxon>Tritrichomonadida</taxon>
        <taxon>Tritrichomonadidae</taxon>
        <taxon>Tritrichomonas</taxon>
    </lineage>
</organism>
<comment type="caution">
    <text evidence="2">The sequence shown here is derived from an EMBL/GenBank/DDBJ whole genome shotgun (WGS) entry which is preliminary data.</text>
</comment>
<dbReference type="GO" id="GO:0016301">
    <property type="term" value="F:kinase activity"/>
    <property type="evidence" value="ECO:0007669"/>
    <property type="project" value="UniProtKB-KW"/>
</dbReference>
<dbReference type="Gene3D" id="3.30.200.20">
    <property type="entry name" value="Phosphorylase Kinase, domain 1"/>
    <property type="match status" value="1"/>
</dbReference>
<keyword evidence="3" id="KW-1185">Reference proteome</keyword>
<keyword evidence="2" id="KW-0808">Transferase</keyword>
<dbReference type="InterPro" id="IPR011009">
    <property type="entry name" value="Kinase-like_dom_sf"/>
</dbReference>
<name>A0ABR2GRY6_9EUKA</name>
<dbReference type="Proteomes" id="UP001470230">
    <property type="component" value="Unassembled WGS sequence"/>
</dbReference>
<gene>
    <name evidence="2" type="ORF">M9Y10_037603</name>
</gene>
<dbReference type="Pfam" id="PF00069">
    <property type="entry name" value="Pkinase"/>
    <property type="match status" value="1"/>
</dbReference>
<evidence type="ECO:0000313" key="3">
    <source>
        <dbReference type="Proteomes" id="UP001470230"/>
    </source>
</evidence>
<sequence length="174" mass="20174">MLPTFDEIIEHLKNEKALIIGGKKVDETKVKDYINRIDVDNLPEEKKSTNESCQNYFIDNDIEDEFHDNVGQIGEGATSTTYKIIDTRTHIPMCKKVIKYRNGQTTMKDAQNAMKEFEVLYNLHHPCICRSIGINMNEKIYILIDGKKVQSSTISIKHHFKYEHQQHVQNTNCS</sequence>
<accession>A0ABR2GRY6</accession>
<dbReference type="SUPFAM" id="SSF56112">
    <property type="entry name" value="Protein kinase-like (PK-like)"/>
    <property type="match status" value="1"/>
</dbReference>
<dbReference type="EMBL" id="JAPFFF010000064">
    <property type="protein sequence ID" value="KAK8836666.1"/>
    <property type="molecule type" value="Genomic_DNA"/>
</dbReference>
<proteinExistence type="predicted"/>
<evidence type="ECO:0000259" key="1">
    <source>
        <dbReference type="Pfam" id="PF00069"/>
    </source>
</evidence>
<dbReference type="InterPro" id="IPR000719">
    <property type="entry name" value="Prot_kinase_dom"/>
</dbReference>
<feature type="domain" description="Protein kinase" evidence="1">
    <location>
        <begin position="70"/>
        <end position="144"/>
    </location>
</feature>
<reference evidence="2 3" key="1">
    <citation type="submission" date="2024-04" db="EMBL/GenBank/DDBJ databases">
        <title>Tritrichomonas musculus Genome.</title>
        <authorList>
            <person name="Alves-Ferreira E."/>
            <person name="Grigg M."/>
            <person name="Lorenzi H."/>
            <person name="Galac M."/>
        </authorList>
    </citation>
    <scope>NUCLEOTIDE SEQUENCE [LARGE SCALE GENOMIC DNA]</scope>
    <source>
        <strain evidence="2 3">EAF2021</strain>
    </source>
</reference>
<evidence type="ECO:0000313" key="2">
    <source>
        <dbReference type="EMBL" id="KAK8836666.1"/>
    </source>
</evidence>
<protein>
    <submittedName>
        <fullName evidence="2">MAPK-activated protein kinase Srk1</fullName>
    </submittedName>
</protein>
<keyword evidence="2" id="KW-0418">Kinase</keyword>